<dbReference type="Gene3D" id="3.40.50.300">
    <property type="entry name" value="P-loop containing nucleotide triphosphate hydrolases"/>
    <property type="match status" value="1"/>
</dbReference>
<dbReference type="GO" id="GO:0005737">
    <property type="term" value="C:cytoplasm"/>
    <property type="evidence" value="ECO:0007669"/>
    <property type="project" value="UniProtKB-SubCell"/>
</dbReference>
<dbReference type="GO" id="GO:0005634">
    <property type="term" value="C:nucleus"/>
    <property type="evidence" value="ECO:0007669"/>
    <property type="project" value="UniProtKB-SubCell"/>
</dbReference>
<accession>A0ABD1XUF9</accession>
<reference evidence="10 11" key="1">
    <citation type="submission" date="2024-09" db="EMBL/GenBank/DDBJ databases">
        <title>Chromosome-scale assembly of Riccia fluitans.</title>
        <authorList>
            <person name="Paukszto L."/>
            <person name="Sawicki J."/>
            <person name="Karawczyk K."/>
            <person name="Piernik-Szablinska J."/>
            <person name="Szczecinska M."/>
            <person name="Mazdziarz M."/>
        </authorList>
    </citation>
    <scope>NUCLEOTIDE SEQUENCE [LARGE SCALE GENOMIC DNA]</scope>
    <source>
        <strain evidence="10">Rf_01</strain>
        <tissue evidence="10">Aerial parts of the thallus</tissue>
    </source>
</reference>
<proteinExistence type="inferred from homology"/>
<comment type="similarity">
    <text evidence="4">Belongs to the ELP5 family.</text>
</comment>
<evidence type="ECO:0000256" key="2">
    <source>
        <dbReference type="ARBA" id="ARBA00004496"/>
    </source>
</evidence>
<feature type="region of interest" description="Disordered" evidence="9">
    <location>
        <begin position="328"/>
        <end position="374"/>
    </location>
</feature>
<dbReference type="CDD" id="cd19496">
    <property type="entry name" value="Elp5"/>
    <property type="match status" value="1"/>
</dbReference>
<evidence type="ECO:0000256" key="6">
    <source>
        <dbReference type="ARBA" id="ARBA00022490"/>
    </source>
</evidence>
<evidence type="ECO:0000256" key="9">
    <source>
        <dbReference type="SAM" id="MobiDB-lite"/>
    </source>
</evidence>
<name>A0ABD1XUF9_9MARC</name>
<comment type="caution">
    <text evidence="10">The sequence shown here is derived from an EMBL/GenBank/DDBJ whole genome shotgun (WGS) entry which is preliminary data.</text>
</comment>
<dbReference type="InterPro" id="IPR019519">
    <property type="entry name" value="Elp5"/>
</dbReference>
<evidence type="ECO:0000256" key="7">
    <source>
        <dbReference type="ARBA" id="ARBA00022694"/>
    </source>
</evidence>
<feature type="compositionally biased region" description="Acidic residues" evidence="9">
    <location>
        <begin position="359"/>
        <end position="374"/>
    </location>
</feature>
<keyword evidence="6" id="KW-0963">Cytoplasm</keyword>
<gene>
    <name evidence="10" type="ORF">R1flu_024126</name>
</gene>
<comment type="pathway">
    <text evidence="3">tRNA modification; 5-methoxycarbonylmethyl-2-thiouridine-tRNA biosynthesis.</text>
</comment>
<comment type="subcellular location">
    <subcellularLocation>
        <location evidence="2">Cytoplasm</location>
    </subcellularLocation>
    <subcellularLocation>
        <location evidence="1">Nucleus</location>
    </subcellularLocation>
</comment>
<organism evidence="10 11">
    <name type="scientific">Riccia fluitans</name>
    <dbReference type="NCBI Taxonomy" id="41844"/>
    <lineage>
        <taxon>Eukaryota</taxon>
        <taxon>Viridiplantae</taxon>
        <taxon>Streptophyta</taxon>
        <taxon>Embryophyta</taxon>
        <taxon>Marchantiophyta</taxon>
        <taxon>Marchantiopsida</taxon>
        <taxon>Marchantiidae</taxon>
        <taxon>Marchantiales</taxon>
        <taxon>Ricciaceae</taxon>
        <taxon>Riccia</taxon>
    </lineage>
</organism>
<dbReference type="PANTHER" id="PTHR15641:SF1">
    <property type="entry name" value="ELONGATOR COMPLEX PROTEIN 5"/>
    <property type="match status" value="1"/>
</dbReference>
<evidence type="ECO:0000256" key="3">
    <source>
        <dbReference type="ARBA" id="ARBA00005043"/>
    </source>
</evidence>
<keyword evidence="8" id="KW-0539">Nucleus</keyword>
<dbReference type="GO" id="GO:0008033">
    <property type="term" value="P:tRNA processing"/>
    <property type="evidence" value="ECO:0007669"/>
    <property type="project" value="UniProtKB-KW"/>
</dbReference>
<dbReference type="EMBL" id="JBHFFA010000007">
    <property type="protein sequence ID" value="KAL2612434.1"/>
    <property type="molecule type" value="Genomic_DNA"/>
</dbReference>
<dbReference type="PANTHER" id="PTHR15641">
    <property type="entry name" value="ELONGATOR COMPLEX PROTEIN 5"/>
    <property type="match status" value="1"/>
</dbReference>
<protein>
    <recommendedName>
        <fullName evidence="5">Elongator complex protein 5</fullName>
    </recommendedName>
</protein>
<keyword evidence="11" id="KW-1185">Reference proteome</keyword>
<evidence type="ECO:0000313" key="11">
    <source>
        <dbReference type="Proteomes" id="UP001605036"/>
    </source>
</evidence>
<dbReference type="InterPro" id="IPR027417">
    <property type="entry name" value="P-loop_NTPase"/>
</dbReference>
<evidence type="ECO:0000313" key="10">
    <source>
        <dbReference type="EMBL" id="KAL2612434.1"/>
    </source>
</evidence>
<dbReference type="Pfam" id="PF10483">
    <property type="entry name" value="Elong_Iki1"/>
    <property type="match status" value="1"/>
</dbReference>
<sequence length="374" mass="41768">MADSVKRQIRDGVAEGEQVPVVCLLDSWDKAASMNIFKHFMTGLCENITGGRAQAKGVVTVAFELPQEFFTDESMFQQTDSSSREWFQMIDCYSDPLGWEESAKDGADTVAFSQHPTGSLIVRDIRDLERLTTFILQCGTASTGHQTSERFAVLFDSISVLLRFHSLPAVINFLNQLRSHERVSTVLFLAHADLHDPRVVSALEYFSTTVISVVSLPEVSSESEDFTSLGGGSLRIRQKRRNGRVREQIDWFYLGLSGIIFAPKERIVQPKSGKSNVPKVQFNLDLSEKEREDRANVILPFEHQGNGLESKIYDGRERAQLSSSLPAAEKSSAQETMLKPDASGANTLGEIHYLRDSDDERPDSDEDPDDDLDI</sequence>
<evidence type="ECO:0000256" key="5">
    <source>
        <dbReference type="ARBA" id="ARBA00020264"/>
    </source>
</evidence>
<dbReference type="AlphaFoldDB" id="A0ABD1XUF9"/>
<evidence type="ECO:0000256" key="4">
    <source>
        <dbReference type="ARBA" id="ARBA00009567"/>
    </source>
</evidence>
<evidence type="ECO:0000256" key="1">
    <source>
        <dbReference type="ARBA" id="ARBA00004123"/>
    </source>
</evidence>
<keyword evidence="7" id="KW-0819">tRNA processing</keyword>
<dbReference type="Proteomes" id="UP001605036">
    <property type="component" value="Unassembled WGS sequence"/>
</dbReference>
<evidence type="ECO:0000256" key="8">
    <source>
        <dbReference type="ARBA" id="ARBA00023242"/>
    </source>
</evidence>